<name>A0A2M9Y7H3_9LEPT</name>
<evidence type="ECO:0000256" key="1">
    <source>
        <dbReference type="SAM" id="Phobius"/>
    </source>
</evidence>
<comment type="caution">
    <text evidence="2">The sequence shown here is derived from an EMBL/GenBank/DDBJ whole genome shotgun (WGS) entry which is preliminary data.</text>
</comment>
<accession>A0A2M9Y7H3</accession>
<feature type="transmembrane region" description="Helical" evidence="1">
    <location>
        <begin position="63"/>
        <end position="84"/>
    </location>
</feature>
<evidence type="ECO:0000313" key="3">
    <source>
        <dbReference type="Proteomes" id="UP000231926"/>
    </source>
</evidence>
<keyword evidence="3" id="KW-1185">Reference proteome</keyword>
<reference evidence="2 3" key="1">
    <citation type="submission" date="2017-07" db="EMBL/GenBank/DDBJ databases">
        <title>Leptospira spp. isolated from tropical soils.</title>
        <authorList>
            <person name="Thibeaux R."/>
            <person name="Iraola G."/>
            <person name="Ferres I."/>
            <person name="Bierque E."/>
            <person name="Girault D."/>
            <person name="Soupe-Gilbert M.-E."/>
            <person name="Picardeau M."/>
            <person name="Goarant C."/>
        </authorList>
    </citation>
    <scope>NUCLEOTIDE SEQUENCE [LARGE SCALE GENOMIC DNA]</scope>
    <source>
        <strain evidence="2 3">FH4-C-A2</strain>
    </source>
</reference>
<organism evidence="2 3">
    <name type="scientific">Leptospira saintgironsiae</name>
    <dbReference type="NCBI Taxonomy" id="2023183"/>
    <lineage>
        <taxon>Bacteria</taxon>
        <taxon>Pseudomonadati</taxon>
        <taxon>Spirochaetota</taxon>
        <taxon>Spirochaetia</taxon>
        <taxon>Leptospirales</taxon>
        <taxon>Leptospiraceae</taxon>
        <taxon>Leptospira</taxon>
    </lineage>
</organism>
<feature type="transmembrane region" description="Helical" evidence="1">
    <location>
        <begin position="36"/>
        <end position="57"/>
    </location>
</feature>
<keyword evidence="1" id="KW-1133">Transmembrane helix</keyword>
<protein>
    <recommendedName>
        <fullName evidence="4">YcxB-like protein domain-containing protein</fullName>
    </recommendedName>
</protein>
<sequence length="169" mass="19956">MRPTFVISFTLSEADIIGFNVYHYKTASSFWWRRNLYWITSLALAIFMIIVSIVQKASLYDFILLWILSFLLLLMLHLVTPLLIKLSTRRMLKDYDNSILLGEREIAISGDRINIKMANSSSTFEPNDIKALKESASHIYLYIYIFHLCKLYLYQKVIQKLTIRFYDHV</sequence>
<gene>
    <name evidence="2" type="ORF">CH362_18700</name>
</gene>
<keyword evidence="1" id="KW-0812">Transmembrane</keyword>
<dbReference type="EMBL" id="NPDR01000017">
    <property type="protein sequence ID" value="PJZ47528.1"/>
    <property type="molecule type" value="Genomic_DNA"/>
</dbReference>
<evidence type="ECO:0008006" key="4">
    <source>
        <dbReference type="Google" id="ProtNLM"/>
    </source>
</evidence>
<proteinExistence type="predicted"/>
<keyword evidence="1" id="KW-0472">Membrane</keyword>
<dbReference type="AlphaFoldDB" id="A0A2M9Y7H3"/>
<dbReference type="Proteomes" id="UP000231926">
    <property type="component" value="Unassembled WGS sequence"/>
</dbReference>
<evidence type="ECO:0000313" key="2">
    <source>
        <dbReference type="EMBL" id="PJZ47528.1"/>
    </source>
</evidence>